<keyword evidence="3" id="KW-1185">Reference proteome</keyword>
<feature type="compositionally biased region" description="Polar residues" evidence="1">
    <location>
        <begin position="20"/>
        <end position="31"/>
    </location>
</feature>
<protein>
    <submittedName>
        <fullName evidence="2">Uncharacterized protein</fullName>
    </submittedName>
</protein>
<gene>
    <name evidence="2" type="ORF">M5K25_008209</name>
</gene>
<name>A0ABD0VEX3_DENTH</name>
<dbReference type="EMBL" id="JANQDX010000007">
    <property type="protein sequence ID" value="KAL0921162.1"/>
    <property type="molecule type" value="Genomic_DNA"/>
</dbReference>
<accession>A0ABD0VEX3</accession>
<sequence length="146" mass="16076">MVGEGGEGGVGSEQGDVGLRTTSTEASSQDFSRNRGKRRYCAGFSGISGFFEAYEHWFLLTLLLFASSFGELDEGVDAGDPNPLGSYQTELLAIRPYLGVLDPAFYTHSGFRLELWEICFLMLTLLKLVDLGHPLVVEDLESTNIW</sequence>
<comment type="caution">
    <text evidence="2">The sequence shown here is derived from an EMBL/GenBank/DDBJ whole genome shotgun (WGS) entry which is preliminary data.</text>
</comment>
<feature type="region of interest" description="Disordered" evidence="1">
    <location>
        <begin position="1"/>
        <end position="31"/>
    </location>
</feature>
<evidence type="ECO:0000313" key="3">
    <source>
        <dbReference type="Proteomes" id="UP001552299"/>
    </source>
</evidence>
<dbReference type="Proteomes" id="UP001552299">
    <property type="component" value="Unassembled WGS sequence"/>
</dbReference>
<organism evidence="2 3">
    <name type="scientific">Dendrobium thyrsiflorum</name>
    <name type="common">Pinecone-like raceme dendrobium</name>
    <name type="synonym">Orchid</name>
    <dbReference type="NCBI Taxonomy" id="117978"/>
    <lineage>
        <taxon>Eukaryota</taxon>
        <taxon>Viridiplantae</taxon>
        <taxon>Streptophyta</taxon>
        <taxon>Embryophyta</taxon>
        <taxon>Tracheophyta</taxon>
        <taxon>Spermatophyta</taxon>
        <taxon>Magnoliopsida</taxon>
        <taxon>Liliopsida</taxon>
        <taxon>Asparagales</taxon>
        <taxon>Orchidaceae</taxon>
        <taxon>Epidendroideae</taxon>
        <taxon>Malaxideae</taxon>
        <taxon>Dendrobiinae</taxon>
        <taxon>Dendrobium</taxon>
    </lineage>
</organism>
<reference evidence="2 3" key="1">
    <citation type="journal article" date="2024" name="Plant Biotechnol. J.">
        <title>Dendrobium thyrsiflorum genome and its molecular insights into genes involved in important horticultural traits.</title>
        <authorList>
            <person name="Chen B."/>
            <person name="Wang J.Y."/>
            <person name="Zheng P.J."/>
            <person name="Li K.L."/>
            <person name="Liang Y.M."/>
            <person name="Chen X.F."/>
            <person name="Zhang C."/>
            <person name="Zhao X."/>
            <person name="He X."/>
            <person name="Zhang G.Q."/>
            <person name="Liu Z.J."/>
            <person name="Xu Q."/>
        </authorList>
    </citation>
    <scope>NUCLEOTIDE SEQUENCE [LARGE SCALE GENOMIC DNA]</scope>
    <source>
        <strain evidence="2">GZMU011</strain>
    </source>
</reference>
<evidence type="ECO:0000256" key="1">
    <source>
        <dbReference type="SAM" id="MobiDB-lite"/>
    </source>
</evidence>
<dbReference type="AlphaFoldDB" id="A0ABD0VEX3"/>
<evidence type="ECO:0000313" key="2">
    <source>
        <dbReference type="EMBL" id="KAL0921162.1"/>
    </source>
</evidence>
<proteinExistence type="predicted"/>
<feature type="compositionally biased region" description="Gly residues" evidence="1">
    <location>
        <begin position="1"/>
        <end position="12"/>
    </location>
</feature>